<protein>
    <submittedName>
        <fullName evidence="1">Uncharacterized protein</fullName>
    </submittedName>
</protein>
<proteinExistence type="predicted"/>
<gene>
    <name evidence="1" type="ORF">RRG08_035936</name>
</gene>
<dbReference type="EMBL" id="JAWDGP010002811">
    <property type="protein sequence ID" value="KAK3779799.1"/>
    <property type="molecule type" value="Genomic_DNA"/>
</dbReference>
<comment type="caution">
    <text evidence="1">The sequence shown here is derived from an EMBL/GenBank/DDBJ whole genome shotgun (WGS) entry which is preliminary data.</text>
</comment>
<evidence type="ECO:0000313" key="1">
    <source>
        <dbReference type="EMBL" id="KAK3779799.1"/>
    </source>
</evidence>
<organism evidence="1 2">
    <name type="scientific">Elysia crispata</name>
    <name type="common">lettuce slug</name>
    <dbReference type="NCBI Taxonomy" id="231223"/>
    <lineage>
        <taxon>Eukaryota</taxon>
        <taxon>Metazoa</taxon>
        <taxon>Spiralia</taxon>
        <taxon>Lophotrochozoa</taxon>
        <taxon>Mollusca</taxon>
        <taxon>Gastropoda</taxon>
        <taxon>Heterobranchia</taxon>
        <taxon>Euthyneura</taxon>
        <taxon>Panpulmonata</taxon>
        <taxon>Sacoglossa</taxon>
        <taxon>Placobranchoidea</taxon>
        <taxon>Plakobranchidae</taxon>
        <taxon>Elysia</taxon>
    </lineage>
</organism>
<dbReference type="Proteomes" id="UP001283361">
    <property type="component" value="Unassembled WGS sequence"/>
</dbReference>
<sequence length="81" mass="9006">MKPHISIEDGLYRTRSVHENELAMYTLIQLECTGVPTLTPSRLSGSVGLGYLVNNWDSELGIPRSDSRGTSFETRRLGLLV</sequence>
<evidence type="ECO:0000313" key="2">
    <source>
        <dbReference type="Proteomes" id="UP001283361"/>
    </source>
</evidence>
<accession>A0AAE1A1R1</accession>
<reference evidence="1" key="1">
    <citation type="journal article" date="2023" name="G3 (Bethesda)">
        <title>A reference genome for the long-term kleptoplast-retaining sea slug Elysia crispata morphotype clarki.</title>
        <authorList>
            <person name="Eastman K.E."/>
            <person name="Pendleton A.L."/>
            <person name="Shaikh M.A."/>
            <person name="Suttiyut T."/>
            <person name="Ogas R."/>
            <person name="Tomko P."/>
            <person name="Gavelis G."/>
            <person name="Widhalm J.R."/>
            <person name="Wisecaver J.H."/>
        </authorList>
    </citation>
    <scope>NUCLEOTIDE SEQUENCE</scope>
    <source>
        <strain evidence="1">ECLA1</strain>
    </source>
</reference>
<name>A0AAE1A1R1_9GAST</name>
<keyword evidence="2" id="KW-1185">Reference proteome</keyword>
<dbReference type="AlphaFoldDB" id="A0AAE1A1R1"/>